<evidence type="ECO:0000313" key="1">
    <source>
        <dbReference type="EMBL" id="ERP31565.1"/>
    </source>
</evidence>
<dbReference type="EMBL" id="ASJR01000011">
    <property type="protein sequence ID" value="ERP31565.1"/>
    <property type="molecule type" value="Genomic_DNA"/>
</dbReference>
<dbReference type="RefSeq" id="WP_022636884.1">
    <property type="nucleotide sequence ID" value="NZ_ASJR01000011.1"/>
</dbReference>
<gene>
    <name evidence="1" type="ORF">CALK_1428</name>
</gene>
<dbReference type="Proteomes" id="UP000017148">
    <property type="component" value="Unassembled WGS sequence"/>
</dbReference>
<evidence type="ECO:0000313" key="2">
    <source>
        <dbReference type="Proteomes" id="UP000017148"/>
    </source>
</evidence>
<dbReference type="AlphaFoldDB" id="U7DAY4"/>
<comment type="caution">
    <text evidence="1">The sequence shown here is derived from an EMBL/GenBank/DDBJ whole genome shotgun (WGS) entry which is preliminary data.</text>
</comment>
<organism evidence="1 2">
    <name type="scientific">Chitinivibrio alkaliphilus ACht1</name>
    <dbReference type="NCBI Taxonomy" id="1313304"/>
    <lineage>
        <taxon>Bacteria</taxon>
        <taxon>Pseudomonadati</taxon>
        <taxon>Fibrobacterota</taxon>
        <taxon>Chitinivibrionia</taxon>
        <taxon>Chitinivibrionales</taxon>
        <taxon>Chitinivibrionaceae</taxon>
        <taxon>Chitinivibrio</taxon>
    </lineage>
</organism>
<accession>U7DAY4</accession>
<protein>
    <submittedName>
        <fullName evidence="1">Uncharacterized protein</fullName>
    </submittedName>
</protein>
<sequence>MNIRTGSKNSIENRGEKVVMTCSVCGQERKPIRVMALNAKKWGMSVSVVCLIEQGMLSTCKCRSA</sequence>
<reference evidence="1 2" key="1">
    <citation type="journal article" date="2013" name="Environ. Microbiol.">
        <title>Genome analysis of Chitinivibrio alkaliphilus gen. nov., sp. nov., a novel extremely haloalkaliphilic anaerobic chitinolytic bacterium from the candidate phylum Termite Group 3.</title>
        <authorList>
            <person name="Sorokin D.Y."/>
            <person name="Gumerov V.M."/>
            <person name="Rakitin A.L."/>
            <person name="Beletsky A.V."/>
            <person name="Damste J.S."/>
            <person name="Muyzer G."/>
            <person name="Mardanov A.V."/>
            <person name="Ravin N.V."/>
        </authorList>
    </citation>
    <scope>NUCLEOTIDE SEQUENCE [LARGE SCALE GENOMIC DNA]</scope>
    <source>
        <strain evidence="1 2">ACht1</strain>
    </source>
</reference>
<keyword evidence="2" id="KW-1185">Reference proteome</keyword>
<dbReference type="STRING" id="1313304.CALK_1428"/>
<proteinExistence type="predicted"/>
<name>U7DAY4_9BACT</name>